<dbReference type="RefSeq" id="WP_181411056.1">
    <property type="nucleotide sequence ID" value="NZ_BAAAOR010000026.1"/>
</dbReference>
<dbReference type="Proteomes" id="UP001500842">
    <property type="component" value="Unassembled WGS sequence"/>
</dbReference>
<keyword evidence="5" id="KW-0418">Kinase</keyword>
<gene>
    <name evidence="8" type="ORF">GCM10009788_35680</name>
</gene>
<comment type="caution">
    <text evidence="8">The sequence shown here is derived from an EMBL/GenBank/DDBJ whole genome shotgun (WGS) entry which is preliminary data.</text>
</comment>
<evidence type="ECO:0000313" key="9">
    <source>
        <dbReference type="Proteomes" id="UP001500842"/>
    </source>
</evidence>
<dbReference type="SUPFAM" id="SSF55874">
    <property type="entry name" value="ATPase domain of HSP90 chaperone/DNA topoisomerase II/histidine kinase"/>
    <property type="match status" value="1"/>
</dbReference>
<dbReference type="InterPro" id="IPR005467">
    <property type="entry name" value="His_kinase_dom"/>
</dbReference>
<dbReference type="EMBL" id="BAAAOR010000026">
    <property type="protein sequence ID" value="GAA1529089.1"/>
    <property type="molecule type" value="Genomic_DNA"/>
</dbReference>
<reference evidence="8 9" key="1">
    <citation type="journal article" date="2019" name="Int. J. Syst. Evol. Microbiol.">
        <title>The Global Catalogue of Microorganisms (GCM) 10K type strain sequencing project: providing services to taxonomists for standard genome sequencing and annotation.</title>
        <authorList>
            <consortium name="The Broad Institute Genomics Platform"/>
            <consortium name="The Broad Institute Genome Sequencing Center for Infectious Disease"/>
            <person name="Wu L."/>
            <person name="Ma J."/>
        </authorList>
    </citation>
    <scope>NUCLEOTIDE SEQUENCE [LARGE SCALE GENOMIC DNA]</scope>
    <source>
        <strain evidence="8 9">JCM 14942</strain>
    </source>
</reference>
<evidence type="ECO:0000256" key="2">
    <source>
        <dbReference type="ARBA" id="ARBA00012438"/>
    </source>
</evidence>
<dbReference type="Pfam" id="PF02518">
    <property type="entry name" value="HATPase_c"/>
    <property type="match status" value="1"/>
</dbReference>
<evidence type="ECO:0000256" key="5">
    <source>
        <dbReference type="ARBA" id="ARBA00022777"/>
    </source>
</evidence>
<comment type="catalytic activity">
    <reaction evidence="1">
        <text>ATP + protein L-histidine = ADP + protein N-phospho-L-histidine.</text>
        <dbReference type="EC" id="2.7.13.3"/>
    </reaction>
</comment>
<protein>
    <recommendedName>
        <fullName evidence="2">histidine kinase</fullName>
        <ecNumber evidence="2">2.7.13.3</ecNumber>
    </recommendedName>
</protein>
<dbReference type="PROSITE" id="PS50109">
    <property type="entry name" value="HIS_KIN"/>
    <property type="match status" value="1"/>
</dbReference>
<evidence type="ECO:0000256" key="1">
    <source>
        <dbReference type="ARBA" id="ARBA00000085"/>
    </source>
</evidence>
<name>A0ABN2AWK5_9ACTN</name>
<dbReference type="SMART" id="SM00387">
    <property type="entry name" value="HATPase_c"/>
    <property type="match status" value="1"/>
</dbReference>
<proteinExistence type="predicted"/>
<dbReference type="InterPro" id="IPR050980">
    <property type="entry name" value="2C_sensor_his_kinase"/>
</dbReference>
<evidence type="ECO:0000259" key="7">
    <source>
        <dbReference type="PROSITE" id="PS50109"/>
    </source>
</evidence>
<dbReference type="InterPro" id="IPR003594">
    <property type="entry name" value="HATPase_dom"/>
</dbReference>
<keyword evidence="3" id="KW-0597">Phosphoprotein</keyword>
<dbReference type="PANTHER" id="PTHR44936:SF9">
    <property type="entry name" value="SENSOR PROTEIN CREC"/>
    <property type="match status" value="1"/>
</dbReference>
<evidence type="ECO:0000256" key="3">
    <source>
        <dbReference type="ARBA" id="ARBA00022553"/>
    </source>
</evidence>
<evidence type="ECO:0000256" key="4">
    <source>
        <dbReference type="ARBA" id="ARBA00022679"/>
    </source>
</evidence>
<dbReference type="Gene3D" id="3.30.565.10">
    <property type="entry name" value="Histidine kinase-like ATPase, C-terminal domain"/>
    <property type="match status" value="1"/>
</dbReference>
<feature type="domain" description="Histidine kinase" evidence="7">
    <location>
        <begin position="23"/>
        <end position="214"/>
    </location>
</feature>
<sequence>MQFERSTEHDAGVHDVRVHDYEARLHEATSMVAGIASAAELLPTLDEGDRSGLESMMLAELRRLQRVLSGAGGDQIQSVDVDDVVAPLVATHRARSRKVSWRPSGARALGSADVLAEALNVLLDNAAAHGTPDDIRIEVRTVDHRLQVAVVDGGPGVGDRMRRQLFARGARRPGSTGRGIGLHVARARLRDGGGDLRLDRAAPTRFVIELPAAGHPSPTGRRRHEASVA</sequence>
<accession>A0ABN2AWK5</accession>
<dbReference type="EC" id="2.7.13.3" evidence="2"/>
<keyword evidence="9" id="KW-1185">Reference proteome</keyword>
<keyword evidence="6" id="KW-0902">Two-component regulatory system</keyword>
<evidence type="ECO:0000313" key="8">
    <source>
        <dbReference type="EMBL" id="GAA1529089.1"/>
    </source>
</evidence>
<organism evidence="8 9">
    <name type="scientific">Nocardioides humi</name>
    <dbReference type="NCBI Taxonomy" id="449461"/>
    <lineage>
        <taxon>Bacteria</taxon>
        <taxon>Bacillati</taxon>
        <taxon>Actinomycetota</taxon>
        <taxon>Actinomycetes</taxon>
        <taxon>Propionibacteriales</taxon>
        <taxon>Nocardioidaceae</taxon>
        <taxon>Nocardioides</taxon>
    </lineage>
</organism>
<dbReference type="PANTHER" id="PTHR44936">
    <property type="entry name" value="SENSOR PROTEIN CREC"/>
    <property type="match status" value="1"/>
</dbReference>
<evidence type="ECO:0000256" key="6">
    <source>
        <dbReference type="ARBA" id="ARBA00023012"/>
    </source>
</evidence>
<keyword evidence="4" id="KW-0808">Transferase</keyword>
<dbReference type="InterPro" id="IPR036890">
    <property type="entry name" value="HATPase_C_sf"/>
</dbReference>